<comment type="subunit">
    <text evidence="6">Heterooligomer composed of large and small subunits.</text>
</comment>
<evidence type="ECO:0000256" key="1">
    <source>
        <dbReference type="ARBA" id="ARBA00009998"/>
    </source>
</evidence>
<name>A0ABM9DB48_9BACT</name>
<dbReference type="PANTHER" id="PTHR34137">
    <property type="entry name" value="EXODEOXYRIBONUCLEASE 7 SMALL SUBUNIT"/>
    <property type="match status" value="1"/>
</dbReference>
<dbReference type="Pfam" id="PF02609">
    <property type="entry name" value="Exonuc_VII_S"/>
    <property type="match status" value="1"/>
</dbReference>
<keyword evidence="5 6" id="KW-0269">Exonuclease</keyword>
<evidence type="ECO:0000256" key="5">
    <source>
        <dbReference type="ARBA" id="ARBA00022839"/>
    </source>
</evidence>
<dbReference type="GO" id="GO:0008855">
    <property type="term" value="F:exodeoxyribonuclease VII activity"/>
    <property type="evidence" value="ECO:0007669"/>
    <property type="project" value="UniProtKB-EC"/>
</dbReference>
<dbReference type="Gene3D" id="1.10.287.1040">
    <property type="entry name" value="Exonuclease VII, small subunit"/>
    <property type="match status" value="1"/>
</dbReference>
<dbReference type="NCBIfam" id="NF002140">
    <property type="entry name" value="PRK00977.1-4"/>
    <property type="match status" value="1"/>
</dbReference>
<gene>
    <name evidence="6 8" type="primary">xseB</name>
    <name evidence="8" type="ORF">GEAMG1_1777</name>
</gene>
<keyword evidence="3 6" id="KW-0540">Nuclease</keyword>
<reference evidence="8 9" key="1">
    <citation type="submission" date="2022-03" db="EMBL/GenBank/DDBJ databases">
        <authorList>
            <person name="Koch H."/>
        </authorList>
    </citation>
    <scope>NUCLEOTIDE SEQUENCE [LARGE SCALE GENOMIC DNA]</scope>
    <source>
        <strain evidence="8 9">G1</strain>
    </source>
</reference>
<dbReference type="InterPro" id="IPR037004">
    <property type="entry name" value="Exonuc_VII_ssu_sf"/>
</dbReference>
<dbReference type="EMBL" id="OW150024">
    <property type="protein sequence ID" value="CAH2031609.1"/>
    <property type="molecule type" value="Genomic_DNA"/>
</dbReference>
<dbReference type="SUPFAM" id="SSF116842">
    <property type="entry name" value="XseB-like"/>
    <property type="match status" value="1"/>
</dbReference>
<protein>
    <recommendedName>
        <fullName evidence="6">Exodeoxyribonuclease 7 small subunit</fullName>
        <ecNumber evidence="6">3.1.11.6</ecNumber>
    </recommendedName>
    <alternativeName>
        <fullName evidence="6">Exodeoxyribonuclease VII small subunit</fullName>
        <shortName evidence="6">Exonuclease VII small subunit</shortName>
    </alternativeName>
</protein>
<dbReference type="RefSeq" id="WP_305732423.1">
    <property type="nucleotide sequence ID" value="NZ_OW150024.1"/>
</dbReference>
<proteinExistence type="inferred from homology"/>
<evidence type="ECO:0000256" key="2">
    <source>
        <dbReference type="ARBA" id="ARBA00022490"/>
    </source>
</evidence>
<evidence type="ECO:0000313" key="9">
    <source>
        <dbReference type="Proteomes" id="UP001295463"/>
    </source>
</evidence>
<comment type="catalytic activity">
    <reaction evidence="6">
        <text>Exonucleolytic cleavage in either 5'- to 3'- or 3'- to 5'-direction to yield nucleoside 5'-phosphates.</text>
        <dbReference type="EC" id="3.1.11.6"/>
    </reaction>
</comment>
<dbReference type="InterPro" id="IPR003761">
    <property type="entry name" value="Exonuc_VII_S"/>
</dbReference>
<evidence type="ECO:0000256" key="6">
    <source>
        <dbReference type="HAMAP-Rule" id="MF_00337"/>
    </source>
</evidence>
<dbReference type="EC" id="3.1.11.6" evidence="6"/>
<evidence type="ECO:0000256" key="4">
    <source>
        <dbReference type="ARBA" id="ARBA00022801"/>
    </source>
</evidence>
<evidence type="ECO:0000313" key="8">
    <source>
        <dbReference type="EMBL" id="CAH2031609.1"/>
    </source>
</evidence>
<dbReference type="NCBIfam" id="NF010669">
    <property type="entry name" value="PRK14066.1"/>
    <property type="match status" value="1"/>
</dbReference>
<comment type="subcellular location">
    <subcellularLocation>
        <location evidence="6">Cytoplasm</location>
    </subcellularLocation>
</comment>
<keyword evidence="4 6" id="KW-0378">Hydrolase</keyword>
<evidence type="ECO:0000256" key="7">
    <source>
        <dbReference type="SAM" id="Coils"/>
    </source>
</evidence>
<comment type="function">
    <text evidence="6">Bidirectionally degrades single-stranded DNA into large acid-insoluble oligonucleotides, which are then degraded further into small acid-soluble oligonucleotides.</text>
</comment>
<accession>A0ABM9DB48</accession>
<dbReference type="PANTHER" id="PTHR34137:SF1">
    <property type="entry name" value="EXODEOXYRIBONUCLEASE 7 SMALL SUBUNIT"/>
    <property type="match status" value="1"/>
</dbReference>
<feature type="coiled-coil region" evidence="7">
    <location>
        <begin position="3"/>
        <end position="61"/>
    </location>
</feature>
<organism evidence="8 9">
    <name type="scientific">Trichlorobacter ammonificans</name>
    <dbReference type="NCBI Taxonomy" id="2916410"/>
    <lineage>
        <taxon>Bacteria</taxon>
        <taxon>Pseudomonadati</taxon>
        <taxon>Thermodesulfobacteriota</taxon>
        <taxon>Desulfuromonadia</taxon>
        <taxon>Geobacterales</taxon>
        <taxon>Geobacteraceae</taxon>
        <taxon>Trichlorobacter</taxon>
    </lineage>
</organism>
<dbReference type="PIRSF" id="PIRSF006488">
    <property type="entry name" value="Exonuc_VII_S"/>
    <property type="match status" value="1"/>
</dbReference>
<keyword evidence="9" id="KW-1185">Reference proteome</keyword>
<dbReference type="NCBIfam" id="TIGR01280">
    <property type="entry name" value="xseB"/>
    <property type="match status" value="1"/>
</dbReference>
<sequence>MAAEKFEASLKKLEEIVRRLENGTLPLDDAIKAFEEGVRHASLCARKLDEAERKVELLIKQRNGSFRRAPFTAENGDDDTER</sequence>
<keyword evidence="2 6" id="KW-0963">Cytoplasm</keyword>
<keyword evidence="7" id="KW-0175">Coiled coil</keyword>
<dbReference type="Proteomes" id="UP001295463">
    <property type="component" value="Chromosome"/>
</dbReference>
<comment type="similarity">
    <text evidence="1 6">Belongs to the XseB family.</text>
</comment>
<dbReference type="HAMAP" id="MF_00337">
    <property type="entry name" value="Exonuc_7_S"/>
    <property type="match status" value="1"/>
</dbReference>
<evidence type="ECO:0000256" key="3">
    <source>
        <dbReference type="ARBA" id="ARBA00022722"/>
    </source>
</evidence>